<dbReference type="EMBL" id="CM018031">
    <property type="protein sequence ID" value="KAA8549604.1"/>
    <property type="molecule type" value="Genomic_DNA"/>
</dbReference>
<accession>A0A5J5C463</accession>
<sequence length="81" mass="9285">MFKHSTGCCSASDPFVTIYINVSLYSKQLSVQLLAAGHKDRAIPFLSPPHFSSRQRSYKLTLSICQIRKFSFFHRPGKRCF</sequence>
<organism evidence="1 2">
    <name type="scientific">Nyssa sinensis</name>
    <dbReference type="NCBI Taxonomy" id="561372"/>
    <lineage>
        <taxon>Eukaryota</taxon>
        <taxon>Viridiplantae</taxon>
        <taxon>Streptophyta</taxon>
        <taxon>Embryophyta</taxon>
        <taxon>Tracheophyta</taxon>
        <taxon>Spermatophyta</taxon>
        <taxon>Magnoliopsida</taxon>
        <taxon>eudicotyledons</taxon>
        <taxon>Gunneridae</taxon>
        <taxon>Pentapetalae</taxon>
        <taxon>asterids</taxon>
        <taxon>Cornales</taxon>
        <taxon>Nyssaceae</taxon>
        <taxon>Nyssa</taxon>
    </lineage>
</organism>
<keyword evidence="2" id="KW-1185">Reference proteome</keyword>
<evidence type="ECO:0000313" key="1">
    <source>
        <dbReference type="EMBL" id="KAA8549604.1"/>
    </source>
</evidence>
<protein>
    <submittedName>
        <fullName evidence="1">Uncharacterized protein</fullName>
    </submittedName>
</protein>
<evidence type="ECO:0000313" key="2">
    <source>
        <dbReference type="Proteomes" id="UP000325577"/>
    </source>
</evidence>
<proteinExistence type="predicted"/>
<name>A0A5J5C463_9ASTE</name>
<gene>
    <name evidence="1" type="ORF">F0562_001378</name>
</gene>
<dbReference type="AlphaFoldDB" id="A0A5J5C463"/>
<reference evidence="1 2" key="1">
    <citation type="submission" date="2019-09" db="EMBL/GenBank/DDBJ databases">
        <title>A chromosome-level genome assembly of the Chinese tupelo Nyssa sinensis.</title>
        <authorList>
            <person name="Yang X."/>
            <person name="Kang M."/>
            <person name="Yang Y."/>
            <person name="Xiong H."/>
            <person name="Wang M."/>
            <person name="Zhang Z."/>
            <person name="Wang Z."/>
            <person name="Wu H."/>
            <person name="Ma T."/>
            <person name="Liu J."/>
            <person name="Xi Z."/>
        </authorList>
    </citation>
    <scope>NUCLEOTIDE SEQUENCE [LARGE SCALE GENOMIC DNA]</scope>
    <source>
        <strain evidence="1">J267</strain>
        <tissue evidence="1">Leaf</tissue>
    </source>
</reference>
<dbReference type="Proteomes" id="UP000325577">
    <property type="component" value="Linkage Group LG0"/>
</dbReference>